<dbReference type="EMBL" id="QBIY01012886">
    <property type="protein sequence ID" value="RXN14703.1"/>
    <property type="molecule type" value="Genomic_DNA"/>
</dbReference>
<organism evidence="1 2">
    <name type="scientific">Labeo rohita</name>
    <name type="common">Indian major carp</name>
    <name type="synonym">Cyprinus rohita</name>
    <dbReference type="NCBI Taxonomy" id="84645"/>
    <lineage>
        <taxon>Eukaryota</taxon>
        <taxon>Metazoa</taxon>
        <taxon>Chordata</taxon>
        <taxon>Craniata</taxon>
        <taxon>Vertebrata</taxon>
        <taxon>Euteleostomi</taxon>
        <taxon>Actinopterygii</taxon>
        <taxon>Neopterygii</taxon>
        <taxon>Teleostei</taxon>
        <taxon>Ostariophysi</taxon>
        <taxon>Cypriniformes</taxon>
        <taxon>Cyprinidae</taxon>
        <taxon>Labeoninae</taxon>
        <taxon>Labeonini</taxon>
        <taxon>Labeo</taxon>
    </lineage>
</organism>
<name>A0A498M4C0_LABRO</name>
<protein>
    <submittedName>
        <fullName evidence="1">Uncharacterized protein</fullName>
    </submittedName>
</protein>
<keyword evidence="2" id="KW-1185">Reference proteome</keyword>
<comment type="caution">
    <text evidence="1">The sequence shown here is derived from an EMBL/GenBank/DDBJ whole genome shotgun (WGS) entry which is preliminary data.</text>
</comment>
<sequence>MGSWEAVTAVAVWKYGRGSCGSGHCCGSEECGNTGKLLLEWTLLRQCGNTGKLLLEWTLLRQCGNTGKAGKTEKTPAGADAAAAVWECRKGSCGSGHCCGSVEMQGRLLRERALLRQCRSIEKAPAGADTAAAVGRNREKRQVLLRQWGDLEKAPAGAGCCWGGVQGDCYGGSKDRVNGDRLELKGVADQNSVSFFDMEAV</sequence>
<reference evidence="1 2" key="1">
    <citation type="submission" date="2018-03" db="EMBL/GenBank/DDBJ databases">
        <title>Draft genome sequence of Rohu Carp (Labeo rohita).</title>
        <authorList>
            <person name="Das P."/>
            <person name="Kushwaha B."/>
            <person name="Joshi C.G."/>
            <person name="Kumar D."/>
            <person name="Nagpure N.S."/>
            <person name="Sahoo L."/>
            <person name="Das S.P."/>
            <person name="Bit A."/>
            <person name="Patnaik S."/>
            <person name="Meher P.K."/>
            <person name="Jayasankar P."/>
            <person name="Koringa P.G."/>
            <person name="Patel N.V."/>
            <person name="Hinsu A.T."/>
            <person name="Kumar R."/>
            <person name="Pandey M."/>
            <person name="Agarwal S."/>
            <person name="Srivastava S."/>
            <person name="Singh M."/>
            <person name="Iquebal M.A."/>
            <person name="Jaiswal S."/>
            <person name="Angadi U.B."/>
            <person name="Kumar N."/>
            <person name="Raza M."/>
            <person name="Shah T.M."/>
            <person name="Rai A."/>
            <person name="Jena J.K."/>
        </authorList>
    </citation>
    <scope>NUCLEOTIDE SEQUENCE [LARGE SCALE GENOMIC DNA]</scope>
    <source>
        <strain evidence="1">DASCIFA01</strain>
        <tissue evidence="1">Testis</tissue>
    </source>
</reference>
<gene>
    <name evidence="1" type="ORF">ROHU_028574</name>
</gene>
<proteinExistence type="predicted"/>
<dbReference type="Proteomes" id="UP000290572">
    <property type="component" value="Unassembled WGS sequence"/>
</dbReference>
<evidence type="ECO:0000313" key="2">
    <source>
        <dbReference type="Proteomes" id="UP000290572"/>
    </source>
</evidence>
<dbReference type="AlphaFoldDB" id="A0A498M4C0"/>
<accession>A0A498M4C0</accession>
<evidence type="ECO:0000313" key="1">
    <source>
        <dbReference type="EMBL" id="RXN14703.1"/>
    </source>
</evidence>